<gene>
    <name evidence="4" type="ORF">Vqi01_18890</name>
</gene>
<dbReference type="RefSeq" id="WP_204034307.1">
    <property type="nucleotide sequence ID" value="NZ_BOPC01000024.1"/>
</dbReference>
<dbReference type="InterPro" id="IPR012223">
    <property type="entry name" value="TEII"/>
</dbReference>
<feature type="domain" description="Thioesterase TesA-like" evidence="3">
    <location>
        <begin position="26"/>
        <end position="247"/>
    </location>
</feature>
<dbReference type="Gene3D" id="3.40.50.1820">
    <property type="entry name" value="alpha/beta hydrolase"/>
    <property type="match status" value="1"/>
</dbReference>
<sequence length="252" mass="28151">MKTDAGTHEDWVRRFHSAVPDATRLVCFPHAGGSASFYTPFSAKVSPALEVFAIQYPGRQDRRLERRMEDIRELADNIFWAMRTMTDRPLAFFGHSMGAILAYEVARRLERDGTVLRHLFASGRRAPSIQRLERVHEHDEGGVIAELRLLNGTDSSILSDAEMLEMIMPAIKSDYRAIESYRHQPGQELTCPITALVGDADPRVSIADAKAWGDHTGADFNLRVLPGGHFYLVDQAPAVIKLVQDVLVKTAP</sequence>
<dbReference type="PANTHER" id="PTHR11487:SF0">
    <property type="entry name" value="S-ACYL FATTY ACID SYNTHASE THIOESTERASE, MEDIUM CHAIN"/>
    <property type="match status" value="1"/>
</dbReference>
<proteinExistence type="inferred from homology"/>
<comment type="similarity">
    <text evidence="1">Belongs to the thioesterase family.</text>
</comment>
<accession>A0ABQ4J9B9</accession>
<evidence type="ECO:0000313" key="5">
    <source>
        <dbReference type="Proteomes" id="UP000653076"/>
    </source>
</evidence>
<dbReference type="Proteomes" id="UP000653076">
    <property type="component" value="Unassembled WGS sequence"/>
</dbReference>
<evidence type="ECO:0000256" key="2">
    <source>
        <dbReference type="ARBA" id="ARBA00022801"/>
    </source>
</evidence>
<keyword evidence="2" id="KW-0378">Hydrolase</keyword>
<dbReference type="InterPro" id="IPR029058">
    <property type="entry name" value="AB_hydrolase_fold"/>
</dbReference>
<evidence type="ECO:0000256" key="1">
    <source>
        <dbReference type="ARBA" id="ARBA00007169"/>
    </source>
</evidence>
<dbReference type="PANTHER" id="PTHR11487">
    <property type="entry name" value="THIOESTERASE"/>
    <property type="match status" value="1"/>
</dbReference>
<keyword evidence="5" id="KW-1185">Reference proteome</keyword>
<reference evidence="4 5" key="1">
    <citation type="submission" date="2021-01" db="EMBL/GenBank/DDBJ databases">
        <title>Whole genome shotgun sequence of Verrucosispora qiuiae NBRC 106684.</title>
        <authorList>
            <person name="Komaki H."/>
            <person name="Tamura T."/>
        </authorList>
    </citation>
    <scope>NUCLEOTIDE SEQUENCE [LARGE SCALE GENOMIC DNA]</scope>
    <source>
        <strain evidence="4 5">NBRC 106684</strain>
    </source>
</reference>
<dbReference type="InterPro" id="IPR020802">
    <property type="entry name" value="TesA-like"/>
</dbReference>
<evidence type="ECO:0000313" key="4">
    <source>
        <dbReference type="EMBL" id="GIJ26727.1"/>
    </source>
</evidence>
<evidence type="ECO:0000259" key="3">
    <source>
        <dbReference type="SMART" id="SM00824"/>
    </source>
</evidence>
<dbReference type="EMBL" id="BOPC01000024">
    <property type="protein sequence ID" value="GIJ26727.1"/>
    <property type="molecule type" value="Genomic_DNA"/>
</dbReference>
<protein>
    <submittedName>
        <fullName evidence="4">Thioesterase</fullName>
    </submittedName>
</protein>
<dbReference type="SUPFAM" id="SSF53474">
    <property type="entry name" value="alpha/beta-Hydrolases"/>
    <property type="match status" value="1"/>
</dbReference>
<organism evidence="4 5">
    <name type="scientific">Micromonospora qiuiae</name>
    <dbReference type="NCBI Taxonomy" id="502268"/>
    <lineage>
        <taxon>Bacteria</taxon>
        <taxon>Bacillati</taxon>
        <taxon>Actinomycetota</taxon>
        <taxon>Actinomycetes</taxon>
        <taxon>Micromonosporales</taxon>
        <taxon>Micromonosporaceae</taxon>
        <taxon>Micromonospora</taxon>
    </lineage>
</organism>
<name>A0ABQ4J9B9_9ACTN</name>
<dbReference type="InterPro" id="IPR001031">
    <property type="entry name" value="Thioesterase"/>
</dbReference>
<comment type="caution">
    <text evidence="4">The sequence shown here is derived from an EMBL/GenBank/DDBJ whole genome shotgun (WGS) entry which is preliminary data.</text>
</comment>
<dbReference type="Pfam" id="PF00975">
    <property type="entry name" value="Thioesterase"/>
    <property type="match status" value="1"/>
</dbReference>
<dbReference type="SMART" id="SM00824">
    <property type="entry name" value="PKS_TE"/>
    <property type="match status" value="1"/>
</dbReference>